<dbReference type="Proteomes" id="UP000040453">
    <property type="component" value="Unassembled WGS sequence"/>
</dbReference>
<dbReference type="STRING" id="545501.BN997_00095"/>
<dbReference type="InterPro" id="IPR014330">
    <property type="entry name" value="RNA-bd_S4-rel_YaaA"/>
</dbReference>
<evidence type="ECO:0000313" key="3">
    <source>
        <dbReference type="Proteomes" id="UP000040453"/>
    </source>
</evidence>
<keyword evidence="1" id="KW-0694">RNA-binding</keyword>
<gene>
    <name evidence="2" type="ORF">BN997_00095</name>
</gene>
<dbReference type="Pfam" id="PF13275">
    <property type="entry name" value="S4_2"/>
    <property type="match status" value="1"/>
</dbReference>
<evidence type="ECO:0000256" key="1">
    <source>
        <dbReference type="PROSITE-ProRule" id="PRU00182"/>
    </source>
</evidence>
<name>A0A0A1MKU6_9BACI</name>
<protein>
    <submittedName>
        <fullName evidence="2">Uncharacterized protein</fullName>
    </submittedName>
</protein>
<dbReference type="NCBIfam" id="TIGR02988">
    <property type="entry name" value="YaaA_near_RecF"/>
    <property type="match status" value="1"/>
</dbReference>
<sequence length="92" mass="10568">MSLVKIKADKTNRKYLVISMHEQIKIDTEYITLGQCIKLINFLDSGGMVKAYLQDIGAVVNGEREHRRGRKLYPEDVLEIDEIGSFIILKED</sequence>
<dbReference type="PROSITE" id="PS50889">
    <property type="entry name" value="S4"/>
    <property type="match status" value="1"/>
</dbReference>
<evidence type="ECO:0000313" key="2">
    <source>
        <dbReference type="EMBL" id="CEI80292.1"/>
    </source>
</evidence>
<keyword evidence="3" id="KW-1185">Reference proteome</keyword>
<organism evidence="2 3">
    <name type="scientific">Oceanobacillus oncorhynchi</name>
    <dbReference type="NCBI Taxonomy" id="545501"/>
    <lineage>
        <taxon>Bacteria</taxon>
        <taxon>Bacillati</taxon>
        <taxon>Bacillota</taxon>
        <taxon>Bacilli</taxon>
        <taxon>Bacillales</taxon>
        <taxon>Bacillaceae</taxon>
        <taxon>Oceanobacillus</taxon>
    </lineage>
</organism>
<dbReference type="EMBL" id="CDGG01000001">
    <property type="protein sequence ID" value="CEI80292.1"/>
    <property type="molecule type" value="Genomic_DNA"/>
</dbReference>
<dbReference type="SUPFAM" id="SSF55174">
    <property type="entry name" value="Alpha-L RNA-binding motif"/>
    <property type="match status" value="1"/>
</dbReference>
<dbReference type="AlphaFoldDB" id="A0A0A1MKU6"/>
<accession>A0A0A1MKU6</accession>
<dbReference type="InterPro" id="IPR036986">
    <property type="entry name" value="S4_RNA-bd_sf"/>
</dbReference>
<reference evidence="2 3" key="1">
    <citation type="submission" date="2014-11" db="EMBL/GenBank/DDBJ databases">
        <authorList>
            <person name="Urmite Genomes Urmite Genomes"/>
        </authorList>
    </citation>
    <scope>NUCLEOTIDE SEQUENCE [LARGE SCALE GENOMIC DNA]</scope>
    <source>
        <strain evidence="2 3">Oc5</strain>
    </source>
</reference>
<dbReference type="GO" id="GO:0003723">
    <property type="term" value="F:RNA binding"/>
    <property type="evidence" value="ECO:0007669"/>
    <property type="project" value="UniProtKB-KW"/>
</dbReference>
<dbReference type="Gene3D" id="3.10.290.10">
    <property type="entry name" value="RNA-binding S4 domain"/>
    <property type="match status" value="1"/>
</dbReference>
<proteinExistence type="predicted"/>